<evidence type="ECO:0000256" key="4">
    <source>
        <dbReference type="ARBA" id="ARBA00022741"/>
    </source>
</evidence>
<comment type="caution">
    <text evidence="15">The sequence shown here is derived from an EMBL/GenBank/DDBJ whole genome shotgun (WGS) entry which is preliminary data.</text>
</comment>
<evidence type="ECO:0000256" key="11">
    <source>
        <dbReference type="ARBA" id="ARBA00023310"/>
    </source>
</evidence>
<accession>A0A9D1N2I8</accession>
<evidence type="ECO:0000256" key="7">
    <source>
        <dbReference type="ARBA" id="ARBA00022967"/>
    </source>
</evidence>
<dbReference type="Proteomes" id="UP000824128">
    <property type="component" value="Unassembled WGS sequence"/>
</dbReference>
<keyword evidence="4" id="KW-0547">Nucleotide-binding</keyword>
<dbReference type="InterPro" id="IPR027417">
    <property type="entry name" value="P-loop_NTPase"/>
</dbReference>
<evidence type="ECO:0000259" key="14">
    <source>
        <dbReference type="Pfam" id="PF02874"/>
    </source>
</evidence>
<sequence>MEFVYALINFALLAGVVYLFGRKKIAAIFRDRLARINSGLDLAEKPVPQPPAQEELPAPGAQLRSDELGAPARAAVQEHEYRLQAQFDEACEDLRRTMLLEVRDELVERAQAQAAERLACEPYRSSLRSHEAEMVDGVLEEICLSPGDRVYLVDHDVLYVTLTSASPMDGELVARIRARVDELLAQVDGRASFWTRVDESLIGGFQLRIGDTVYDRSVVNSIARLGEVLREQEITDAGAPAAIVSAMADTVAHVPVEHDEYQVGRVLTVSDGICWLDGVSDIMFGEVVEFACGERGMVLDIEQDRVGCIIFGRYEHIESLSRVRRLGIMMSVPVGDELLGRVVDALGNPIDGKGRIWSNESRPIECRAPAIPDRRSVSVPLHTGIKPIDALTPIGRGQRELIIGDRQTGKTSIAIDTIINQRGKGVACIYVAIGQKEAAVAEIVSKLQAHGAMEYTTVVCATASSSASMQYIAPFAGAAMSEYFMYNGRDALIVYDDLSKHAVAYRELSLLLHRPSGREAYPGDIFYLHARLLERAAQLNDEAGGGSVTALPIIETQAGDISAYIPTNVIS</sequence>
<keyword evidence="8" id="KW-0406">Ion transport</keyword>
<keyword evidence="3" id="KW-0813">Transport</keyword>
<dbReference type="InterPro" id="IPR023366">
    <property type="entry name" value="ATP_synth_asu-like_sf"/>
</dbReference>
<dbReference type="CDD" id="cd18116">
    <property type="entry name" value="ATP-synt_F1_alpha_N"/>
    <property type="match status" value="1"/>
</dbReference>
<comment type="similarity">
    <text evidence="2">Belongs to the ATPase alpha/beta chains family.</text>
</comment>
<dbReference type="InterPro" id="IPR036121">
    <property type="entry name" value="ATPase_F1/V1/A1_a/bsu_N_sf"/>
</dbReference>
<dbReference type="Pfam" id="PF02874">
    <property type="entry name" value="ATP-synt_ab_N"/>
    <property type="match status" value="1"/>
</dbReference>
<evidence type="ECO:0000256" key="1">
    <source>
        <dbReference type="ARBA" id="ARBA00004370"/>
    </source>
</evidence>
<keyword evidence="11" id="KW-0066">ATP synthesis</keyword>
<gene>
    <name evidence="15" type="ORF">IAD24_02550</name>
</gene>
<evidence type="ECO:0000256" key="2">
    <source>
        <dbReference type="ARBA" id="ARBA00008936"/>
    </source>
</evidence>
<feature type="domain" description="ATPase F1/V1/A1 complex alpha/beta subunit nucleotide-binding" evidence="13">
    <location>
        <begin position="384"/>
        <end position="571"/>
    </location>
</feature>
<comment type="subcellular location">
    <subcellularLocation>
        <location evidence="1">Membrane</location>
    </subcellularLocation>
</comment>
<dbReference type="InterPro" id="IPR000711">
    <property type="entry name" value="ATPase_OSCP/dsu"/>
</dbReference>
<keyword evidence="6" id="KW-0067">ATP-binding</keyword>
<dbReference type="GO" id="GO:0005524">
    <property type="term" value="F:ATP binding"/>
    <property type="evidence" value="ECO:0007669"/>
    <property type="project" value="UniProtKB-KW"/>
</dbReference>
<dbReference type="NCBIfam" id="TIGR00962">
    <property type="entry name" value="atpA"/>
    <property type="match status" value="1"/>
</dbReference>
<dbReference type="InterPro" id="IPR005294">
    <property type="entry name" value="ATP_synth_F1_asu"/>
</dbReference>
<dbReference type="Pfam" id="PF00213">
    <property type="entry name" value="OSCP"/>
    <property type="match status" value="1"/>
</dbReference>
<dbReference type="FunFam" id="3.40.50.300:FF:000002">
    <property type="entry name" value="ATP synthase subunit alpha"/>
    <property type="match status" value="1"/>
</dbReference>
<dbReference type="CDD" id="cd06503">
    <property type="entry name" value="ATP-synt_Fo_b"/>
    <property type="match status" value="1"/>
</dbReference>
<dbReference type="Gene3D" id="2.40.30.20">
    <property type="match status" value="1"/>
</dbReference>
<keyword evidence="5" id="KW-0375">Hydrogen ion transport</keyword>
<evidence type="ECO:0000256" key="6">
    <source>
        <dbReference type="ARBA" id="ARBA00022840"/>
    </source>
</evidence>
<proteinExistence type="inferred from homology"/>
<evidence type="ECO:0000259" key="13">
    <source>
        <dbReference type="Pfam" id="PF00006"/>
    </source>
</evidence>
<dbReference type="PANTHER" id="PTHR48082:SF2">
    <property type="entry name" value="ATP SYNTHASE SUBUNIT ALPHA, MITOCHONDRIAL"/>
    <property type="match status" value="1"/>
</dbReference>
<evidence type="ECO:0000256" key="8">
    <source>
        <dbReference type="ARBA" id="ARBA00023065"/>
    </source>
</evidence>
<name>A0A9D1N2I8_9FIRM</name>
<keyword evidence="12" id="KW-1133">Transmembrane helix</keyword>
<feature type="transmembrane region" description="Helical" evidence="12">
    <location>
        <begin position="6"/>
        <end position="21"/>
    </location>
</feature>
<organism evidence="15 16">
    <name type="scientific">Candidatus Aphodomorpha intestinavium</name>
    <dbReference type="NCBI Taxonomy" id="2840672"/>
    <lineage>
        <taxon>Bacteria</taxon>
        <taxon>Bacillati</taxon>
        <taxon>Bacillota</taxon>
        <taxon>Clostridia</taxon>
        <taxon>Eubacteriales</taxon>
        <taxon>Candidatus Aphodomorpha</taxon>
    </lineage>
</organism>
<dbReference type="CDD" id="cd01132">
    <property type="entry name" value="F1-ATPase_alpha_CD"/>
    <property type="match status" value="1"/>
</dbReference>
<keyword evidence="9 12" id="KW-0472">Membrane</keyword>
<feature type="non-terminal residue" evidence="15">
    <location>
        <position position="571"/>
    </location>
</feature>
<keyword evidence="12" id="KW-0812">Transmembrane</keyword>
<evidence type="ECO:0000256" key="12">
    <source>
        <dbReference type="SAM" id="Phobius"/>
    </source>
</evidence>
<dbReference type="AlphaFoldDB" id="A0A9D1N2I8"/>
<dbReference type="GO" id="GO:0045259">
    <property type="term" value="C:proton-transporting ATP synthase complex"/>
    <property type="evidence" value="ECO:0007669"/>
    <property type="project" value="UniProtKB-KW"/>
</dbReference>
<reference evidence="15" key="1">
    <citation type="submission" date="2020-10" db="EMBL/GenBank/DDBJ databases">
        <authorList>
            <person name="Gilroy R."/>
        </authorList>
    </citation>
    <scope>NUCLEOTIDE SEQUENCE</scope>
    <source>
        <strain evidence="15">ChiGjej2B2-16831</strain>
    </source>
</reference>
<evidence type="ECO:0000313" key="16">
    <source>
        <dbReference type="Proteomes" id="UP000824128"/>
    </source>
</evidence>
<evidence type="ECO:0000313" key="15">
    <source>
        <dbReference type="EMBL" id="HIU94018.1"/>
    </source>
</evidence>
<evidence type="ECO:0000256" key="3">
    <source>
        <dbReference type="ARBA" id="ARBA00022448"/>
    </source>
</evidence>
<dbReference type="InterPro" id="IPR004100">
    <property type="entry name" value="ATPase_F1/V1/A1_a/bsu_N"/>
</dbReference>
<keyword evidence="7" id="KW-1278">Translocase</keyword>
<evidence type="ECO:0000256" key="9">
    <source>
        <dbReference type="ARBA" id="ARBA00023136"/>
    </source>
</evidence>
<feature type="domain" description="ATPase F1/V1/A1 complex alpha/beta subunit N-terminal" evidence="14">
    <location>
        <begin position="263"/>
        <end position="327"/>
    </location>
</feature>
<dbReference type="GO" id="GO:0046933">
    <property type="term" value="F:proton-transporting ATP synthase activity, rotational mechanism"/>
    <property type="evidence" value="ECO:0007669"/>
    <property type="project" value="InterPro"/>
</dbReference>
<dbReference type="SUPFAM" id="SSF52540">
    <property type="entry name" value="P-loop containing nucleoside triphosphate hydrolases"/>
    <property type="match status" value="1"/>
</dbReference>
<evidence type="ECO:0000256" key="10">
    <source>
        <dbReference type="ARBA" id="ARBA00023196"/>
    </source>
</evidence>
<dbReference type="Pfam" id="PF00006">
    <property type="entry name" value="ATP-synt_ab"/>
    <property type="match status" value="1"/>
</dbReference>
<dbReference type="InterPro" id="IPR033732">
    <property type="entry name" value="ATP_synth_F1_a_nt-bd_dom"/>
</dbReference>
<dbReference type="PANTHER" id="PTHR48082">
    <property type="entry name" value="ATP SYNTHASE SUBUNIT ALPHA, MITOCHONDRIAL"/>
    <property type="match status" value="1"/>
</dbReference>
<dbReference type="GO" id="GO:0043531">
    <property type="term" value="F:ADP binding"/>
    <property type="evidence" value="ECO:0007669"/>
    <property type="project" value="TreeGrafter"/>
</dbReference>
<evidence type="ECO:0000256" key="5">
    <source>
        <dbReference type="ARBA" id="ARBA00022781"/>
    </source>
</evidence>
<reference evidence="15" key="2">
    <citation type="journal article" date="2021" name="PeerJ">
        <title>Extensive microbial diversity within the chicken gut microbiome revealed by metagenomics and culture.</title>
        <authorList>
            <person name="Gilroy R."/>
            <person name="Ravi A."/>
            <person name="Getino M."/>
            <person name="Pursley I."/>
            <person name="Horton D.L."/>
            <person name="Alikhan N.F."/>
            <person name="Baker D."/>
            <person name="Gharbi K."/>
            <person name="Hall N."/>
            <person name="Watson M."/>
            <person name="Adriaenssens E.M."/>
            <person name="Foster-Nyarko E."/>
            <person name="Jarju S."/>
            <person name="Secka A."/>
            <person name="Antonio M."/>
            <person name="Oren A."/>
            <person name="Chaudhuri R.R."/>
            <person name="La Ragione R."/>
            <person name="Hildebrand F."/>
            <person name="Pallen M.J."/>
        </authorList>
    </citation>
    <scope>NUCLEOTIDE SEQUENCE</scope>
    <source>
        <strain evidence="15">ChiGjej2B2-16831</strain>
    </source>
</reference>
<keyword evidence="10" id="KW-0139">CF(1)</keyword>
<protein>
    <submittedName>
        <fullName evidence="15">F0F1 ATP synthase subunit alpha</fullName>
    </submittedName>
</protein>
<dbReference type="InterPro" id="IPR000194">
    <property type="entry name" value="ATPase_F1/V1/A1_a/bsu_nucl-bd"/>
</dbReference>
<dbReference type="Gene3D" id="3.40.50.300">
    <property type="entry name" value="P-loop containing nucleotide triphosphate hydrolases"/>
    <property type="match status" value="1"/>
</dbReference>
<dbReference type="SUPFAM" id="SSF50615">
    <property type="entry name" value="N-terminal domain of alpha and beta subunits of F1 ATP synthase"/>
    <property type="match status" value="1"/>
</dbReference>
<dbReference type="EMBL" id="DVNZ01000082">
    <property type="protein sequence ID" value="HIU94018.1"/>
    <property type="molecule type" value="Genomic_DNA"/>
</dbReference>